<evidence type="ECO:0000256" key="8">
    <source>
        <dbReference type="ARBA" id="ARBA00023136"/>
    </source>
</evidence>
<dbReference type="GO" id="GO:0033281">
    <property type="term" value="C:TAT protein transport complex"/>
    <property type="evidence" value="ECO:0007669"/>
    <property type="project" value="UniProtKB-UniRule"/>
</dbReference>
<comment type="caution">
    <text evidence="10">The sequence shown here is derived from an EMBL/GenBank/DDBJ whole genome shotgun (WGS) entry which is preliminary data.</text>
</comment>
<dbReference type="GO" id="GO:0043953">
    <property type="term" value="P:protein transport by the Tat complex"/>
    <property type="evidence" value="ECO:0007669"/>
    <property type="project" value="UniProtKB-UniRule"/>
</dbReference>
<dbReference type="RefSeq" id="WP_164211064.1">
    <property type="nucleotide sequence ID" value="NZ_JAAGSC010000040.1"/>
</dbReference>
<dbReference type="PANTHER" id="PTHR42982:SF1">
    <property type="entry name" value="SEC-INDEPENDENT PROTEIN TRANSLOCASE PROTEIN TATA"/>
    <property type="match status" value="1"/>
</dbReference>
<comment type="subcellular location">
    <subcellularLocation>
        <location evidence="1 9">Cell membrane</location>
        <topology evidence="1 9">Single-pass membrane protein</topology>
    </subcellularLocation>
</comment>
<dbReference type="GO" id="GO:0008320">
    <property type="term" value="F:protein transmembrane transporter activity"/>
    <property type="evidence" value="ECO:0007669"/>
    <property type="project" value="UniProtKB-UniRule"/>
</dbReference>
<dbReference type="Pfam" id="PF02416">
    <property type="entry name" value="TatA_B_E"/>
    <property type="match status" value="1"/>
</dbReference>
<dbReference type="NCBIfam" id="TIGR01411">
    <property type="entry name" value="tatAE"/>
    <property type="match status" value="1"/>
</dbReference>
<protein>
    <recommendedName>
        <fullName evidence="9">Sec-independent protein translocase protein TatA</fullName>
    </recommendedName>
</protein>
<dbReference type="InterPro" id="IPR003369">
    <property type="entry name" value="TatA/B/E"/>
</dbReference>
<keyword evidence="5 9" id="KW-0653">Protein transport</keyword>
<sequence length="67" mass="7072">MGIGNIGVPQLIILLVVVMLVFGTKKIRSLGGDLGGAMRDFRKGMNETETAVEEAVEEVQSEPAAKG</sequence>
<evidence type="ECO:0000256" key="6">
    <source>
        <dbReference type="ARBA" id="ARBA00022989"/>
    </source>
</evidence>
<dbReference type="Proteomes" id="UP000484885">
    <property type="component" value="Unassembled WGS sequence"/>
</dbReference>
<gene>
    <name evidence="9 10" type="primary">tatA</name>
    <name evidence="10" type="ORF">G3I74_08030</name>
</gene>
<evidence type="ECO:0000256" key="3">
    <source>
        <dbReference type="ARBA" id="ARBA00022475"/>
    </source>
</evidence>
<keyword evidence="11" id="KW-1185">Reference proteome</keyword>
<evidence type="ECO:0000313" key="11">
    <source>
        <dbReference type="Proteomes" id="UP000484885"/>
    </source>
</evidence>
<organism evidence="10 11">
    <name type="scientific">Wenzhouxiangella limi</name>
    <dbReference type="NCBI Taxonomy" id="2707351"/>
    <lineage>
        <taxon>Bacteria</taxon>
        <taxon>Pseudomonadati</taxon>
        <taxon>Pseudomonadota</taxon>
        <taxon>Gammaproteobacteria</taxon>
        <taxon>Chromatiales</taxon>
        <taxon>Wenzhouxiangellaceae</taxon>
        <taxon>Wenzhouxiangella</taxon>
    </lineage>
</organism>
<evidence type="ECO:0000256" key="4">
    <source>
        <dbReference type="ARBA" id="ARBA00022692"/>
    </source>
</evidence>
<keyword evidence="8 9" id="KW-0472">Membrane</keyword>
<accession>A0A845V653</accession>
<dbReference type="HAMAP" id="MF_00236">
    <property type="entry name" value="TatA_E"/>
    <property type="match status" value="1"/>
</dbReference>
<keyword evidence="4 9" id="KW-0812">Transmembrane</keyword>
<keyword evidence="7 9" id="KW-0811">Translocation</keyword>
<evidence type="ECO:0000256" key="1">
    <source>
        <dbReference type="ARBA" id="ARBA00004162"/>
    </source>
</evidence>
<keyword evidence="2 9" id="KW-0813">Transport</keyword>
<evidence type="ECO:0000256" key="5">
    <source>
        <dbReference type="ARBA" id="ARBA00022927"/>
    </source>
</evidence>
<comment type="function">
    <text evidence="9">Part of the twin-arginine translocation (Tat) system that transports large folded proteins containing a characteristic twin-arginine motif in their signal peptide across membranes. TatA could form the protein-conducting channel of the Tat system.</text>
</comment>
<dbReference type="Gene3D" id="1.20.5.3310">
    <property type="match status" value="1"/>
</dbReference>
<keyword evidence="6 9" id="KW-1133">Transmembrane helix</keyword>
<evidence type="ECO:0000256" key="7">
    <source>
        <dbReference type="ARBA" id="ARBA00023010"/>
    </source>
</evidence>
<evidence type="ECO:0000256" key="9">
    <source>
        <dbReference type="HAMAP-Rule" id="MF_00236"/>
    </source>
</evidence>
<proteinExistence type="inferred from homology"/>
<comment type="similarity">
    <text evidence="9">Belongs to the TatA/E family.</text>
</comment>
<comment type="subunit">
    <text evidence="9">The Tat system comprises two distinct complexes: a TatABC complex, containing multiple copies of TatA, TatB and TatC subunits, and a separate TatA complex, containing only TatA subunits. Substrates initially bind to the TatABC complex, which probably triggers association of the separate TatA complex to form the active translocon.</text>
</comment>
<dbReference type="InterPro" id="IPR006312">
    <property type="entry name" value="TatA/E"/>
</dbReference>
<evidence type="ECO:0000313" key="10">
    <source>
        <dbReference type="EMBL" id="NDY95671.1"/>
    </source>
</evidence>
<reference evidence="10 11" key="1">
    <citation type="submission" date="2020-02" db="EMBL/GenBank/DDBJ databases">
        <authorList>
            <person name="Zhang X.-Y."/>
        </authorList>
    </citation>
    <scope>NUCLEOTIDE SEQUENCE [LARGE SCALE GENOMIC DNA]</scope>
    <source>
        <strain evidence="10 11">C33</strain>
    </source>
</reference>
<feature type="transmembrane region" description="Helical" evidence="9">
    <location>
        <begin position="6"/>
        <end position="24"/>
    </location>
</feature>
<dbReference type="PANTHER" id="PTHR42982">
    <property type="entry name" value="SEC-INDEPENDENT PROTEIN TRANSLOCASE PROTEIN TATA"/>
    <property type="match status" value="1"/>
</dbReference>
<evidence type="ECO:0000256" key="2">
    <source>
        <dbReference type="ARBA" id="ARBA00022448"/>
    </source>
</evidence>
<dbReference type="AlphaFoldDB" id="A0A845V653"/>
<name>A0A845V653_9GAMM</name>
<keyword evidence="3 9" id="KW-1003">Cell membrane</keyword>
<dbReference type="EMBL" id="JAAGSC010000040">
    <property type="protein sequence ID" value="NDY95671.1"/>
    <property type="molecule type" value="Genomic_DNA"/>
</dbReference>